<reference evidence="2" key="1">
    <citation type="journal article" date="2011" name="Nat. Genet.">
        <title>The Arabidopsis lyrata genome sequence and the basis of rapid genome size change.</title>
        <authorList>
            <person name="Hu T.T."/>
            <person name="Pattyn P."/>
            <person name="Bakker E.G."/>
            <person name="Cao J."/>
            <person name="Cheng J.-F."/>
            <person name="Clark R.M."/>
            <person name="Fahlgren N."/>
            <person name="Fawcett J.A."/>
            <person name="Grimwood J."/>
            <person name="Gundlach H."/>
            <person name="Haberer G."/>
            <person name="Hollister J.D."/>
            <person name="Ossowski S."/>
            <person name="Ottilar R.P."/>
            <person name="Salamov A.A."/>
            <person name="Schneeberger K."/>
            <person name="Spannagl M."/>
            <person name="Wang X."/>
            <person name="Yang L."/>
            <person name="Nasrallah M.E."/>
            <person name="Bergelson J."/>
            <person name="Carrington J.C."/>
            <person name="Gaut B.S."/>
            <person name="Schmutz J."/>
            <person name="Mayer K.F.X."/>
            <person name="Van de Peer Y."/>
            <person name="Grigoriev I.V."/>
            <person name="Nordborg M."/>
            <person name="Weigel D."/>
            <person name="Guo Y.-L."/>
        </authorList>
    </citation>
    <scope>NUCLEOTIDE SEQUENCE [LARGE SCALE GENOMIC DNA]</scope>
    <source>
        <strain evidence="2">cv. MN47</strain>
    </source>
</reference>
<name>D7M859_ARALL</name>
<sequence>MVSLAEVVSASVVGVASTKKETRRFLSCVVMAVSCCRDDEEGEGASLLL</sequence>
<evidence type="ECO:0000313" key="1">
    <source>
        <dbReference type="EMBL" id="EFH50041.1"/>
    </source>
</evidence>
<dbReference type="Proteomes" id="UP000008694">
    <property type="component" value="Unassembled WGS sequence"/>
</dbReference>
<keyword evidence="2" id="KW-1185">Reference proteome</keyword>
<dbReference type="AlphaFoldDB" id="D7M859"/>
<dbReference type="HOGENOM" id="CLU_3144752_0_0_1"/>
<proteinExistence type="predicted"/>
<evidence type="ECO:0000313" key="2">
    <source>
        <dbReference type="Proteomes" id="UP000008694"/>
    </source>
</evidence>
<accession>D7M859</accession>
<gene>
    <name evidence="1" type="ORF">ARALYDRAFT_909637</name>
</gene>
<protein>
    <submittedName>
        <fullName evidence="1">Predicted protein</fullName>
    </submittedName>
</protein>
<dbReference type="EMBL" id="GL348718">
    <property type="protein sequence ID" value="EFH50041.1"/>
    <property type="molecule type" value="Genomic_DNA"/>
</dbReference>
<dbReference type="Gramene" id="scaffold_601694.1">
    <property type="protein sequence ID" value="scaffold_601694.1"/>
    <property type="gene ID" value="scaffold_601694.1"/>
</dbReference>
<organism evidence="2">
    <name type="scientific">Arabidopsis lyrata subsp. lyrata</name>
    <name type="common">Lyre-leaved rock-cress</name>
    <dbReference type="NCBI Taxonomy" id="81972"/>
    <lineage>
        <taxon>Eukaryota</taxon>
        <taxon>Viridiplantae</taxon>
        <taxon>Streptophyta</taxon>
        <taxon>Embryophyta</taxon>
        <taxon>Tracheophyta</taxon>
        <taxon>Spermatophyta</taxon>
        <taxon>Magnoliopsida</taxon>
        <taxon>eudicotyledons</taxon>
        <taxon>Gunneridae</taxon>
        <taxon>Pentapetalae</taxon>
        <taxon>rosids</taxon>
        <taxon>malvids</taxon>
        <taxon>Brassicales</taxon>
        <taxon>Brassicaceae</taxon>
        <taxon>Camelineae</taxon>
        <taxon>Arabidopsis</taxon>
    </lineage>
</organism>